<dbReference type="HOGENOM" id="CLU_1092525_0_0_4"/>
<dbReference type="KEGG" id="amim:MIM_c00100"/>
<proteinExistence type="predicted"/>
<dbReference type="AlphaFoldDB" id="W0PAM5"/>
<dbReference type="PANTHER" id="PTHR47495:SF1">
    <property type="entry name" value="BLL3820 PROTEIN"/>
    <property type="match status" value="1"/>
</dbReference>
<accession>W0PAM5</accession>
<dbReference type="PANTHER" id="PTHR47495">
    <property type="entry name" value="ALDEHYDE DEHYDROGENASE"/>
    <property type="match status" value="1"/>
</dbReference>
<sequence>MRRLHGAPGWQGHMPCVTPLSQAEGHEITTLDVPESQSVDAARLDAWLAIHPDNTATLFTGNIEQGNGSLNALAQIVAEELAFPFERLSMVMGTTSVHELEDALEADGQVSARLRSPSKHETTFVMEACADELAAAAGKDQPPFHPQHMEDEHAIAVLKAAVQKYGWDERPAHDKKRERDGKLPGHPTSLHFSEIPDDIEMMLVNNNPEHKFTGGGEPSTNPTAAVISDAVFDATGPRQIPFTPERVKAKLEDL</sequence>
<dbReference type="Proteomes" id="UP000019095">
    <property type="component" value="Chromosome"/>
</dbReference>
<gene>
    <name evidence="3" type="ORF">MIM_c00100</name>
</gene>
<dbReference type="Gene3D" id="3.30.365.10">
    <property type="entry name" value="Aldehyde oxidase/xanthine dehydrogenase, molybdopterin binding domain"/>
    <property type="match status" value="2"/>
</dbReference>
<feature type="region of interest" description="Disordered" evidence="1">
    <location>
        <begin position="168"/>
        <end position="192"/>
    </location>
</feature>
<evidence type="ECO:0000313" key="3">
    <source>
        <dbReference type="EMBL" id="AHG62113.1"/>
    </source>
</evidence>
<dbReference type="eggNOG" id="COG1529">
    <property type="taxonomic scope" value="Bacteria"/>
</dbReference>
<dbReference type="InterPro" id="IPR037165">
    <property type="entry name" value="AldOxase/xan_DH_Mopterin-bd_sf"/>
</dbReference>
<evidence type="ECO:0000313" key="4">
    <source>
        <dbReference type="Proteomes" id="UP000019095"/>
    </source>
</evidence>
<evidence type="ECO:0000259" key="2">
    <source>
        <dbReference type="Pfam" id="PF20256"/>
    </source>
</evidence>
<dbReference type="GO" id="GO:0016491">
    <property type="term" value="F:oxidoreductase activity"/>
    <property type="evidence" value="ECO:0007669"/>
    <property type="project" value="InterPro"/>
</dbReference>
<dbReference type="EMBL" id="CP003915">
    <property type="protein sequence ID" value="AHG62113.1"/>
    <property type="molecule type" value="Genomic_DNA"/>
</dbReference>
<organism evidence="3 4">
    <name type="scientific">Advenella mimigardefordensis (strain DSM 17166 / LMG 22922 / DPN7)</name>
    <dbReference type="NCBI Taxonomy" id="1247726"/>
    <lineage>
        <taxon>Bacteria</taxon>
        <taxon>Pseudomonadati</taxon>
        <taxon>Pseudomonadota</taxon>
        <taxon>Betaproteobacteria</taxon>
        <taxon>Burkholderiales</taxon>
        <taxon>Alcaligenaceae</taxon>
    </lineage>
</organism>
<protein>
    <submittedName>
        <fullName evidence="3">Molybdopterin-binding domain-containing protein</fullName>
    </submittedName>
</protein>
<feature type="domain" description="Aldehyde oxidase/xanthine dehydrogenase second molybdopterin binding" evidence="2">
    <location>
        <begin position="45"/>
        <end position="97"/>
    </location>
</feature>
<dbReference type="InterPro" id="IPR046867">
    <property type="entry name" value="AldOxase/xan_DH_MoCoBD2"/>
</dbReference>
<feature type="compositionally biased region" description="Basic and acidic residues" evidence="1">
    <location>
        <begin position="168"/>
        <end position="183"/>
    </location>
</feature>
<reference evidence="3 4" key="1">
    <citation type="journal article" date="2014" name="Microbiology">
        <title>Unravelling the complete genome sequence of Advenella mimigardefordensis strain DPN7T and novel insights in the catabolism of the xenobiotic polythioester precursor 3,3'-dithiodipropionate.</title>
        <authorList>
            <person name="Wubbeler J.H."/>
            <person name="Hiessl S."/>
            <person name="Schuldes J."/>
            <person name="Thurmer A."/>
            <person name="Daniel R."/>
            <person name="Steinbuchel A."/>
        </authorList>
    </citation>
    <scope>NUCLEOTIDE SEQUENCE [LARGE SCALE GENOMIC DNA]</scope>
    <source>
        <strain evidence="4">DSM 17166 / LMG 22922 / DPN7</strain>
    </source>
</reference>
<evidence type="ECO:0000256" key="1">
    <source>
        <dbReference type="SAM" id="MobiDB-lite"/>
    </source>
</evidence>
<name>W0PAM5_ADVMD</name>
<dbReference type="PATRIC" id="fig|1247726.3.peg.8"/>
<dbReference type="Pfam" id="PF20256">
    <property type="entry name" value="MoCoBD_2"/>
    <property type="match status" value="1"/>
</dbReference>
<dbReference type="SUPFAM" id="SSF56003">
    <property type="entry name" value="Molybdenum cofactor-binding domain"/>
    <property type="match status" value="2"/>
</dbReference>
<keyword evidence="4" id="KW-1185">Reference proteome</keyword>
<dbReference type="STRING" id="1247726.MIM_c00100"/>
<dbReference type="InterPro" id="IPR052516">
    <property type="entry name" value="N-heterocyclic_Hydroxylase"/>
</dbReference>